<reference evidence="1" key="1">
    <citation type="submission" date="2021-05" db="EMBL/GenBank/DDBJ databases">
        <title>Cloning and multi-omic analysis of chimpanzee cytomegalovirus: a resource for comparative functional genomics.</title>
        <authorList>
            <person name="Phan Q.V."/>
        </authorList>
    </citation>
    <scope>NUCLEOTIDE SEQUENCE</scope>
    <source>
        <strain evidence="1">Heberling</strain>
    </source>
</reference>
<dbReference type="EMBL" id="MZ151943">
    <property type="protein sequence ID" value="QXV67780.1"/>
    <property type="molecule type" value="Genomic_DNA"/>
</dbReference>
<evidence type="ECO:0000313" key="1">
    <source>
        <dbReference type="EMBL" id="QXV67780.1"/>
    </source>
</evidence>
<sequence length="212" mass="23523">MGRRRRRRGRVRGGGGWEDHAVVMVRTGQQRRRRRPVHAAQLERVQAEQLALDAQRDATVVGDAVDHVEKVAETLHEAVHRKANALQIVDVLAEPRQFPALHGVLRESLAQHRGLAFKQPDEPLHVAGQHAYTRRLFVTYAGVQQADDAQRQHGVRSQVHHVTASRVGTGPARGQEEVIVHQRLRPLGEAQVAGHAGTDTGDVVHRQVADGR</sequence>
<name>A0A8F7K8P1_9BETA</name>
<protein>
    <submittedName>
        <fullName evidence="1">UL27A</fullName>
    </submittedName>
</protein>
<proteinExistence type="predicted"/>
<accession>A0A8F7K8P1</accession>
<organism evidence="1">
    <name type="scientific">Panine betaherpesvirus 2</name>
    <name type="common">Chimpanzee cytomegalovirus</name>
    <dbReference type="NCBI Taxonomy" id="188763"/>
    <lineage>
        <taxon>Viruses</taxon>
        <taxon>Duplodnaviria</taxon>
        <taxon>Heunggongvirae</taxon>
        <taxon>Peploviricota</taxon>
        <taxon>Herviviricetes</taxon>
        <taxon>Herpesvirales</taxon>
        <taxon>Orthoherpesviridae</taxon>
        <taxon>Betaherpesvirinae</taxon>
        <taxon>Cytomegalovirus</taxon>
        <taxon>Cytomegalovirus paninebeta2</taxon>
    </lineage>
</organism>